<accession>A0A327YID6</accession>
<dbReference type="Gene3D" id="3.40.50.720">
    <property type="entry name" value="NAD(P)-binding Rossmann-like Domain"/>
    <property type="match status" value="1"/>
</dbReference>
<dbReference type="EMBL" id="QLMG01000006">
    <property type="protein sequence ID" value="RAK20231.1"/>
    <property type="molecule type" value="Genomic_DNA"/>
</dbReference>
<proteinExistence type="predicted"/>
<comment type="caution">
    <text evidence="1">The sequence shown here is derived from an EMBL/GenBank/DDBJ whole genome shotgun (WGS) entry which is preliminary data.</text>
</comment>
<dbReference type="RefSeq" id="WP_009504180.1">
    <property type="nucleotide sequence ID" value="NZ_LIQE01000007.1"/>
</dbReference>
<keyword evidence="2" id="KW-1185">Reference proteome</keyword>
<dbReference type="AlphaFoldDB" id="A0A327YID6"/>
<dbReference type="Proteomes" id="UP000249165">
    <property type="component" value="Unassembled WGS sequence"/>
</dbReference>
<dbReference type="OrthoDB" id="7852748at2"/>
<sequence>MTRLFGVSVFTGKVVLVSGAGHPLGRAMVRRLSGFGARIVAIDTEAQAMHRLAAHRPDRIEPLALDLTDPEACMILGESWGGEPLHLVYDFSALNAGKGGIGQVAARSDGLLTSIARGLRAGPGRAIVGLPDDEDGAVSGMLAAMVRQWNAALAPAKLHGVTISGATKHWTAARLTSSGDLMLALSHPVTRALAGGVVMKDGAWAEATGKDDDGGC</sequence>
<dbReference type="InterPro" id="IPR036291">
    <property type="entry name" value="NAD(P)-bd_dom_sf"/>
</dbReference>
<protein>
    <submittedName>
        <fullName evidence="1">Short subunit dehydrogenase</fullName>
    </submittedName>
</protein>
<evidence type="ECO:0000313" key="2">
    <source>
        <dbReference type="Proteomes" id="UP000249165"/>
    </source>
</evidence>
<gene>
    <name evidence="1" type="ORF">ATI53_10068</name>
</gene>
<name>A0A327YID6_9RHOB</name>
<evidence type="ECO:0000313" key="1">
    <source>
        <dbReference type="EMBL" id="RAK20231.1"/>
    </source>
</evidence>
<reference evidence="1 2" key="1">
    <citation type="submission" date="2018-06" db="EMBL/GenBank/DDBJ databases">
        <title>Genomic Encyclopedia of Archaeal and Bacterial Type Strains, Phase II (KMG-II): from individual species to whole genera.</title>
        <authorList>
            <person name="Goeker M."/>
        </authorList>
    </citation>
    <scope>NUCLEOTIDE SEQUENCE [LARGE SCALE GENOMIC DNA]</scope>
    <source>
        <strain evidence="1 2">DSM 22011</strain>
    </source>
</reference>
<organism evidence="1 2">
    <name type="scientific">Salipiger aestuarii</name>
    <dbReference type="NCBI Taxonomy" id="568098"/>
    <lineage>
        <taxon>Bacteria</taxon>
        <taxon>Pseudomonadati</taxon>
        <taxon>Pseudomonadota</taxon>
        <taxon>Alphaproteobacteria</taxon>
        <taxon>Rhodobacterales</taxon>
        <taxon>Roseobacteraceae</taxon>
        <taxon>Salipiger</taxon>
    </lineage>
</organism>
<dbReference type="SUPFAM" id="SSF51735">
    <property type="entry name" value="NAD(P)-binding Rossmann-fold domains"/>
    <property type="match status" value="1"/>
</dbReference>